<protein>
    <submittedName>
        <fullName evidence="1">Uncharacterized protein</fullName>
    </submittedName>
</protein>
<feature type="non-terminal residue" evidence="1">
    <location>
        <position position="1"/>
    </location>
</feature>
<dbReference type="EMBL" id="QRQO01000024">
    <property type="protein sequence ID" value="RHN12586.1"/>
    <property type="molecule type" value="Genomic_DNA"/>
</dbReference>
<comment type="caution">
    <text evidence="1">The sequence shown here is derived from an EMBL/GenBank/DDBJ whole genome shotgun (WGS) entry which is preliminary data.</text>
</comment>
<dbReference type="AlphaFoldDB" id="A0A415U3D3"/>
<accession>A0A415U3D3</accession>
<proteinExistence type="predicted"/>
<gene>
    <name evidence="1" type="ORF">DWZ29_09360</name>
</gene>
<sequence>SKGGGFPFCLFNKLNYCSVHRKNNNCRRQRRRPRRESSPYICDFSRGGLNVRFKCSHPNLAPRPQICFIYLPEGVSFACGKFLFIFSILQLCIFVSLL</sequence>
<name>A0A415U3D3_9FIRM</name>
<organism evidence="1 2">
    <name type="scientific">Anaerobutyricum hallii</name>
    <dbReference type="NCBI Taxonomy" id="39488"/>
    <lineage>
        <taxon>Bacteria</taxon>
        <taxon>Bacillati</taxon>
        <taxon>Bacillota</taxon>
        <taxon>Clostridia</taxon>
        <taxon>Lachnospirales</taxon>
        <taxon>Lachnospiraceae</taxon>
        <taxon>Anaerobutyricum</taxon>
    </lineage>
</organism>
<reference evidence="1 2" key="1">
    <citation type="submission" date="2018-08" db="EMBL/GenBank/DDBJ databases">
        <title>A genome reference for cultivated species of the human gut microbiota.</title>
        <authorList>
            <person name="Zou Y."/>
            <person name="Xue W."/>
            <person name="Luo G."/>
        </authorList>
    </citation>
    <scope>NUCLEOTIDE SEQUENCE [LARGE SCALE GENOMIC DNA]</scope>
    <source>
        <strain evidence="1 2">AF31-17AC</strain>
    </source>
</reference>
<evidence type="ECO:0000313" key="2">
    <source>
        <dbReference type="Proteomes" id="UP000283700"/>
    </source>
</evidence>
<evidence type="ECO:0000313" key="1">
    <source>
        <dbReference type="EMBL" id="RHN12586.1"/>
    </source>
</evidence>
<dbReference type="Proteomes" id="UP000283700">
    <property type="component" value="Unassembled WGS sequence"/>
</dbReference>